<sequence>MSMSESLHHISSPVFCATYKVLARLQRLNKIQVHLKWFLIKKEQKSVIGSVIQLGGSFLLSLFMGYTGGHHIILYPCSTTK</sequence>
<keyword evidence="3" id="KW-1185">Reference proteome</keyword>
<dbReference type="EMBL" id="WNYA01070219">
    <property type="protein sequence ID" value="KAG8535336.1"/>
    <property type="molecule type" value="Genomic_DNA"/>
</dbReference>
<feature type="transmembrane region" description="Helical" evidence="1">
    <location>
        <begin position="46"/>
        <end position="66"/>
    </location>
</feature>
<keyword evidence="1" id="KW-0812">Transmembrane</keyword>
<keyword evidence="1" id="KW-1133">Transmembrane helix</keyword>
<name>A0AAV6YE87_ENGPU</name>
<dbReference type="AlphaFoldDB" id="A0AAV6YE87"/>
<comment type="caution">
    <text evidence="2">The sequence shown here is derived from an EMBL/GenBank/DDBJ whole genome shotgun (WGS) entry which is preliminary data.</text>
</comment>
<evidence type="ECO:0000313" key="3">
    <source>
        <dbReference type="Proteomes" id="UP000824782"/>
    </source>
</evidence>
<accession>A0AAV6YE87</accession>
<evidence type="ECO:0000313" key="2">
    <source>
        <dbReference type="EMBL" id="KAG8535336.1"/>
    </source>
</evidence>
<keyword evidence="1" id="KW-0472">Membrane</keyword>
<protein>
    <submittedName>
        <fullName evidence="2">Uncharacterized protein</fullName>
    </submittedName>
</protein>
<gene>
    <name evidence="2" type="ORF">GDO81_028784</name>
</gene>
<evidence type="ECO:0000256" key="1">
    <source>
        <dbReference type="SAM" id="Phobius"/>
    </source>
</evidence>
<reference evidence="2" key="1">
    <citation type="thesis" date="2020" institute="ProQuest LLC" country="789 East Eisenhower Parkway, Ann Arbor, MI, USA">
        <title>Comparative Genomics and Chromosome Evolution.</title>
        <authorList>
            <person name="Mudd A.B."/>
        </authorList>
    </citation>
    <scope>NUCLEOTIDE SEQUENCE</scope>
    <source>
        <strain evidence="2">237g6f4</strain>
        <tissue evidence="2">Blood</tissue>
    </source>
</reference>
<proteinExistence type="predicted"/>
<organism evidence="2 3">
    <name type="scientific">Engystomops pustulosus</name>
    <name type="common">Tungara frog</name>
    <name type="synonym">Physalaemus pustulosus</name>
    <dbReference type="NCBI Taxonomy" id="76066"/>
    <lineage>
        <taxon>Eukaryota</taxon>
        <taxon>Metazoa</taxon>
        <taxon>Chordata</taxon>
        <taxon>Craniata</taxon>
        <taxon>Vertebrata</taxon>
        <taxon>Euteleostomi</taxon>
        <taxon>Amphibia</taxon>
        <taxon>Batrachia</taxon>
        <taxon>Anura</taxon>
        <taxon>Neobatrachia</taxon>
        <taxon>Hyloidea</taxon>
        <taxon>Leptodactylidae</taxon>
        <taxon>Leiuperinae</taxon>
        <taxon>Engystomops</taxon>
    </lineage>
</organism>
<dbReference type="Proteomes" id="UP000824782">
    <property type="component" value="Unassembled WGS sequence"/>
</dbReference>